<dbReference type="Pfam" id="PF01535">
    <property type="entry name" value="PPR"/>
    <property type="match status" value="1"/>
</dbReference>
<evidence type="ECO:0000313" key="4">
    <source>
        <dbReference type="EMBL" id="KAI5431377.1"/>
    </source>
</evidence>
<dbReference type="EMBL" id="JAMSHJ010000003">
    <property type="protein sequence ID" value="KAI5431377.1"/>
    <property type="molecule type" value="Genomic_DNA"/>
</dbReference>
<dbReference type="InterPro" id="IPR011990">
    <property type="entry name" value="TPR-like_helical_dom_sf"/>
</dbReference>
<evidence type="ECO:0008006" key="6">
    <source>
        <dbReference type="Google" id="ProtNLM"/>
    </source>
</evidence>
<gene>
    <name evidence="4" type="ORF">KIW84_035526</name>
</gene>
<dbReference type="Pfam" id="PF13041">
    <property type="entry name" value="PPR_2"/>
    <property type="match status" value="3"/>
</dbReference>
<dbReference type="NCBIfam" id="TIGR00756">
    <property type="entry name" value="PPR"/>
    <property type="match status" value="5"/>
</dbReference>
<dbReference type="Gene3D" id="1.25.40.10">
    <property type="entry name" value="Tetratricopeptide repeat domain"/>
    <property type="match status" value="4"/>
</dbReference>
<feature type="repeat" description="PPR" evidence="3">
    <location>
        <begin position="401"/>
        <end position="435"/>
    </location>
</feature>
<name>A0A9D5B0U4_PEA</name>
<feature type="repeat" description="PPR" evidence="3">
    <location>
        <begin position="332"/>
        <end position="367"/>
    </location>
</feature>
<feature type="repeat" description="PPR" evidence="3">
    <location>
        <begin position="506"/>
        <end position="540"/>
    </location>
</feature>
<comment type="similarity">
    <text evidence="1">Belongs to the PPR family. P subfamily.</text>
</comment>
<evidence type="ECO:0000313" key="5">
    <source>
        <dbReference type="Proteomes" id="UP001058974"/>
    </source>
</evidence>
<protein>
    <recommendedName>
        <fullName evidence="6">Pentatricopeptide repeat-containing protein At1g16830</fullName>
    </recommendedName>
</protein>
<accession>A0A9D5B0U4</accession>
<organism evidence="4 5">
    <name type="scientific">Pisum sativum</name>
    <name type="common">Garden pea</name>
    <name type="synonym">Lathyrus oleraceus</name>
    <dbReference type="NCBI Taxonomy" id="3888"/>
    <lineage>
        <taxon>Eukaryota</taxon>
        <taxon>Viridiplantae</taxon>
        <taxon>Streptophyta</taxon>
        <taxon>Embryophyta</taxon>
        <taxon>Tracheophyta</taxon>
        <taxon>Spermatophyta</taxon>
        <taxon>Magnoliopsida</taxon>
        <taxon>eudicotyledons</taxon>
        <taxon>Gunneridae</taxon>
        <taxon>Pentapetalae</taxon>
        <taxon>rosids</taxon>
        <taxon>fabids</taxon>
        <taxon>Fabales</taxon>
        <taxon>Fabaceae</taxon>
        <taxon>Papilionoideae</taxon>
        <taxon>50 kb inversion clade</taxon>
        <taxon>NPAAA clade</taxon>
        <taxon>Hologalegina</taxon>
        <taxon>IRL clade</taxon>
        <taxon>Fabeae</taxon>
        <taxon>Lathyrus</taxon>
    </lineage>
</organism>
<dbReference type="PANTHER" id="PTHR47447">
    <property type="entry name" value="OS03G0856100 PROTEIN"/>
    <property type="match status" value="1"/>
</dbReference>
<evidence type="ECO:0000256" key="2">
    <source>
        <dbReference type="ARBA" id="ARBA00022737"/>
    </source>
</evidence>
<dbReference type="Gramene" id="Psat3g178720.2">
    <property type="protein sequence ID" value="Psat3g178720.2.cds1"/>
    <property type="gene ID" value="Psat3g178720"/>
</dbReference>
<feature type="repeat" description="PPR" evidence="3">
    <location>
        <begin position="262"/>
        <end position="296"/>
    </location>
</feature>
<dbReference type="Gramene" id="PSAT_LOCUS11450_t1">
    <property type="protein sequence ID" value="CAL5191497.1"/>
    <property type="gene ID" value="PSAT_LOCUS11450"/>
</dbReference>
<comment type="caution">
    <text evidence="4">The sequence shown here is derived from an EMBL/GenBank/DDBJ whole genome shotgun (WGS) entry which is preliminary data.</text>
</comment>
<evidence type="ECO:0000256" key="3">
    <source>
        <dbReference type="PROSITE-ProRule" id="PRU00708"/>
    </source>
</evidence>
<dbReference type="PROSITE" id="PS51375">
    <property type="entry name" value="PPR"/>
    <property type="match status" value="5"/>
</dbReference>
<dbReference type="OrthoDB" id="185373at2759"/>
<reference evidence="4 5" key="1">
    <citation type="journal article" date="2022" name="Nat. Genet.">
        <title>Improved pea reference genome and pan-genome highlight genomic features and evolutionary characteristics.</title>
        <authorList>
            <person name="Yang T."/>
            <person name="Liu R."/>
            <person name="Luo Y."/>
            <person name="Hu S."/>
            <person name="Wang D."/>
            <person name="Wang C."/>
            <person name="Pandey M.K."/>
            <person name="Ge S."/>
            <person name="Xu Q."/>
            <person name="Li N."/>
            <person name="Li G."/>
            <person name="Huang Y."/>
            <person name="Saxena R.K."/>
            <person name="Ji Y."/>
            <person name="Li M."/>
            <person name="Yan X."/>
            <person name="He Y."/>
            <person name="Liu Y."/>
            <person name="Wang X."/>
            <person name="Xiang C."/>
            <person name="Varshney R.K."/>
            <person name="Ding H."/>
            <person name="Gao S."/>
            <person name="Zong X."/>
        </authorList>
    </citation>
    <scope>NUCLEOTIDE SEQUENCE [LARGE SCALE GENOMIC DNA]</scope>
    <source>
        <strain evidence="4 5">cv. Zhongwan 6</strain>
    </source>
</reference>
<feature type="repeat" description="PPR" evidence="3">
    <location>
        <begin position="297"/>
        <end position="331"/>
    </location>
</feature>
<keyword evidence="2" id="KW-0677">Repeat</keyword>
<keyword evidence="5" id="KW-1185">Reference proteome</keyword>
<dbReference type="Gramene" id="Psat03G0552600-T1">
    <property type="protein sequence ID" value="KAI5431377.1"/>
    <property type="gene ID" value="KIW84_035526"/>
</dbReference>
<dbReference type="AlphaFoldDB" id="A0A9D5B0U4"/>
<sequence>MNTIFSIALRPQHRFIPILLKMITTQTNSLQIPITTIKTNSTNNNTVSEISKINNQSVKSNFSDLITLGSFLRSSKQVRQDSLVFNRMVPVLRRLIERYESPQTILSELESIGCINLSNTNKTPNPLLLLLRIFSRAGNYAMVIETCQHMVEFHGFAIFRNTFASNLVMESMFKTSQPERAFYIMENTKFPNFLTFNIALFHLSNLNDITGVSYVLRHMLRLSYRPNHATFSAVLNSFCKMNAFRQVYQILGLMVGLEIDFSVNVWTVLIHRFCKLRRLDVASNLLYKMIRNGCSPNVVTYTALIKAFMESNMVTHALHLFNDMVSDGLDPDLVLYNVLIDCLLKSGMHDDAIEVFHRLSEQKNMRPDLYTLTSLLSTVYRSERFDLLPKIVRACRHIGGDLVFCNAVLNSFIKSGRSSCALEYYEHMIVKGFKPDKYSIAGLLSALCAERRIDEAVNVYRGSAMMYHANDAHIHTVLTSGLINAGQYHLAAIVFRSAAVQKCPLDSEAYAVGIRAHLRSGLTLEANTLFDQMKDNGMEPNVQTFNMILFSSFKEKNLQKIQLLLKEMIDSRIELGDRNFSNLCKFQCSWNLLAEMRDLGLLSAKVLHALNCGRHPESVKANYKHCAEVDTECNLVLDSSSSEDMSDVAVSVG</sequence>
<evidence type="ECO:0000256" key="1">
    <source>
        <dbReference type="ARBA" id="ARBA00007626"/>
    </source>
</evidence>
<dbReference type="Proteomes" id="UP001058974">
    <property type="component" value="Chromosome 3"/>
</dbReference>
<proteinExistence type="inferred from homology"/>
<dbReference type="PANTHER" id="PTHR47447:SF17">
    <property type="entry name" value="OS12G0638900 PROTEIN"/>
    <property type="match status" value="1"/>
</dbReference>
<dbReference type="InterPro" id="IPR002885">
    <property type="entry name" value="PPR_rpt"/>
</dbReference>